<evidence type="ECO:0000313" key="14">
    <source>
        <dbReference type="Proteomes" id="UP001301350"/>
    </source>
</evidence>
<dbReference type="GO" id="GO:0042555">
    <property type="term" value="C:MCM complex"/>
    <property type="evidence" value="ECO:0007669"/>
    <property type="project" value="InterPro"/>
</dbReference>
<dbReference type="Pfam" id="PF17855">
    <property type="entry name" value="MCM_lid"/>
    <property type="match status" value="1"/>
</dbReference>
<keyword evidence="3 10" id="KW-0547">Nucleotide-binding</keyword>
<comment type="function">
    <text evidence="11">Acts as component of the MCM2-7 complex (MCM complex) which is the replicative helicase essential for 'once per cell cycle' DNA replication initiation and elongation in eukaryotic cells. The active ATPase sites in the MCM2-7 ring are formed through the interaction surfaces of two neighboring subunits such that a critical structure of a conserved arginine finger motif is provided in trans relative to the ATP-binding site of the Walker A box of the adjacent subunit. The six ATPase active sites, however, are likely to contribute differentially to the complex helicase activity.</text>
</comment>
<feature type="domain" description="MCM C-terminal AAA(+) ATPase" evidence="12">
    <location>
        <begin position="420"/>
        <end position="626"/>
    </location>
</feature>
<dbReference type="PROSITE" id="PS50051">
    <property type="entry name" value="MCM_2"/>
    <property type="match status" value="1"/>
</dbReference>
<proteinExistence type="inferred from homology"/>
<dbReference type="Gene3D" id="3.30.1640.10">
    <property type="entry name" value="mini-chromosome maintenance (MCM) complex, chain A, domain 1"/>
    <property type="match status" value="1"/>
</dbReference>
<dbReference type="InterPro" id="IPR027925">
    <property type="entry name" value="MCM_N"/>
</dbReference>
<dbReference type="GO" id="GO:0006270">
    <property type="term" value="P:DNA replication initiation"/>
    <property type="evidence" value="ECO:0007669"/>
    <property type="project" value="InterPro"/>
</dbReference>
<gene>
    <name evidence="11" type="primary">MCM7</name>
    <name evidence="13" type="ORF">CDCA_CDCA14G3835</name>
</gene>
<dbReference type="SUPFAM" id="SSF52540">
    <property type="entry name" value="P-loop containing nucleoside triphosphate hydrolases"/>
    <property type="match status" value="1"/>
</dbReference>
<dbReference type="InterPro" id="IPR003593">
    <property type="entry name" value="AAA+_ATPase"/>
</dbReference>
<keyword evidence="5 11" id="KW-0347">Helicase</keyword>
<dbReference type="InterPro" id="IPR018525">
    <property type="entry name" value="MCM_CS"/>
</dbReference>
<dbReference type="FunFam" id="3.40.50.300:FF:000826">
    <property type="entry name" value="Replicative DNA helicase Mcm"/>
    <property type="match status" value="1"/>
</dbReference>
<comment type="subcellular location">
    <subcellularLocation>
        <location evidence="1 11">Nucleus</location>
    </subcellularLocation>
</comment>
<dbReference type="SUPFAM" id="SSF50249">
    <property type="entry name" value="Nucleic acid-binding proteins"/>
    <property type="match status" value="1"/>
</dbReference>
<dbReference type="PRINTS" id="PR01663">
    <property type="entry name" value="MCMPROTEIN7"/>
</dbReference>
<keyword evidence="8 11" id="KW-0539">Nucleus</keyword>
<keyword evidence="14" id="KW-1185">Reference proteome</keyword>
<reference evidence="13 14" key="1">
    <citation type="submission" date="2022-07" db="EMBL/GenBank/DDBJ databases">
        <title>Genome-wide signatures of adaptation to extreme environments.</title>
        <authorList>
            <person name="Cho C.H."/>
            <person name="Yoon H.S."/>
        </authorList>
    </citation>
    <scope>NUCLEOTIDE SEQUENCE [LARGE SCALE GENOMIC DNA]</scope>
    <source>
        <strain evidence="13 14">DBV 063 E5</strain>
    </source>
</reference>
<dbReference type="AlphaFoldDB" id="A0AAV9J0G4"/>
<evidence type="ECO:0000256" key="1">
    <source>
        <dbReference type="ARBA" id="ARBA00004123"/>
    </source>
</evidence>
<dbReference type="GO" id="GO:0003697">
    <property type="term" value="F:single-stranded DNA binding"/>
    <property type="evidence" value="ECO:0007669"/>
    <property type="project" value="TreeGrafter"/>
</dbReference>
<dbReference type="Proteomes" id="UP001301350">
    <property type="component" value="Unassembled WGS sequence"/>
</dbReference>
<dbReference type="InterPro" id="IPR027417">
    <property type="entry name" value="P-loop_NTPase"/>
</dbReference>
<comment type="caution">
    <text evidence="13">The sequence shown here is derived from an EMBL/GenBank/DDBJ whole genome shotgun (WGS) entry which is preliminary data.</text>
</comment>
<dbReference type="GO" id="GO:0000727">
    <property type="term" value="P:double-strand break repair via break-induced replication"/>
    <property type="evidence" value="ECO:0007669"/>
    <property type="project" value="TreeGrafter"/>
</dbReference>
<dbReference type="Pfam" id="PF24901">
    <property type="entry name" value="WHD_MCM7"/>
    <property type="match status" value="1"/>
</dbReference>
<dbReference type="GO" id="GO:0006271">
    <property type="term" value="P:DNA strand elongation involved in DNA replication"/>
    <property type="evidence" value="ECO:0007669"/>
    <property type="project" value="TreeGrafter"/>
</dbReference>
<dbReference type="PANTHER" id="PTHR11630">
    <property type="entry name" value="DNA REPLICATION LICENSING FACTOR MCM FAMILY MEMBER"/>
    <property type="match status" value="1"/>
</dbReference>
<evidence type="ECO:0000256" key="7">
    <source>
        <dbReference type="ARBA" id="ARBA00023125"/>
    </source>
</evidence>
<evidence type="ECO:0000256" key="10">
    <source>
        <dbReference type="RuleBase" id="RU004070"/>
    </source>
</evidence>
<organism evidence="13 14">
    <name type="scientific">Cyanidium caldarium</name>
    <name type="common">Red alga</name>
    <dbReference type="NCBI Taxonomy" id="2771"/>
    <lineage>
        <taxon>Eukaryota</taxon>
        <taxon>Rhodophyta</taxon>
        <taxon>Bangiophyceae</taxon>
        <taxon>Cyanidiales</taxon>
        <taxon>Cyanidiaceae</taxon>
        <taxon>Cyanidium</taxon>
    </lineage>
</organism>
<dbReference type="Gene3D" id="2.20.28.10">
    <property type="match status" value="1"/>
</dbReference>
<keyword evidence="2 11" id="KW-0235">DNA replication</keyword>
<dbReference type="InterPro" id="IPR001208">
    <property type="entry name" value="MCM_dom"/>
</dbReference>
<evidence type="ECO:0000256" key="3">
    <source>
        <dbReference type="ARBA" id="ARBA00022741"/>
    </source>
</evidence>
<evidence type="ECO:0000256" key="5">
    <source>
        <dbReference type="ARBA" id="ARBA00022806"/>
    </source>
</evidence>
<dbReference type="Gene3D" id="2.40.50.140">
    <property type="entry name" value="Nucleic acid-binding proteins"/>
    <property type="match status" value="1"/>
</dbReference>
<evidence type="ECO:0000313" key="13">
    <source>
        <dbReference type="EMBL" id="KAK4537810.1"/>
    </source>
</evidence>
<dbReference type="PRINTS" id="PR01657">
    <property type="entry name" value="MCMFAMILY"/>
</dbReference>
<dbReference type="GO" id="GO:0005524">
    <property type="term" value="F:ATP binding"/>
    <property type="evidence" value="ECO:0007669"/>
    <property type="project" value="UniProtKB-KW"/>
</dbReference>
<dbReference type="GO" id="GO:0016787">
    <property type="term" value="F:hydrolase activity"/>
    <property type="evidence" value="ECO:0007669"/>
    <property type="project" value="UniProtKB-KW"/>
</dbReference>
<dbReference type="GO" id="GO:0017116">
    <property type="term" value="F:single-stranded DNA helicase activity"/>
    <property type="evidence" value="ECO:0007669"/>
    <property type="project" value="TreeGrafter"/>
</dbReference>
<accession>A0AAV9J0G4</accession>
<dbReference type="InterPro" id="IPR012340">
    <property type="entry name" value="NA-bd_OB-fold"/>
</dbReference>
<comment type="catalytic activity">
    <reaction evidence="11">
        <text>ATP + H2O = ADP + phosphate + H(+)</text>
        <dbReference type="Rhea" id="RHEA:13065"/>
        <dbReference type="ChEBI" id="CHEBI:15377"/>
        <dbReference type="ChEBI" id="CHEBI:15378"/>
        <dbReference type="ChEBI" id="CHEBI:30616"/>
        <dbReference type="ChEBI" id="CHEBI:43474"/>
        <dbReference type="ChEBI" id="CHEBI:456216"/>
        <dbReference type="EC" id="3.6.4.12"/>
    </reaction>
</comment>
<comment type="similarity">
    <text evidence="10">Belongs to the MCM family.</text>
</comment>
<dbReference type="Pfam" id="PF00493">
    <property type="entry name" value="MCM"/>
    <property type="match status" value="1"/>
</dbReference>
<evidence type="ECO:0000259" key="12">
    <source>
        <dbReference type="PROSITE" id="PS50051"/>
    </source>
</evidence>
<evidence type="ECO:0000256" key="9">
    <source>
        <dbReference type="ARBA" id="ARBA00023306"/>
    </source>
</evidence>
<dbReference type="SMART" id="SM00350">
    <property type="entry name" value="MCM"/>
    <property type="match status" value="1"/>
</dbReference>
<keyword evidence="6 10" id="KW-0067">ATP-binding</keyword>
<evidence type="ECO:0000256" key="6">
    <source>
        <dbReference type="ARBA" id="ARBA00022840"/>
    </source>
</evidence>
<dbReference type="Pfam" id="PF17207">
    <property type="entry name" value="MCM_OB"/>
    <property type="match status" value="1"/>
</dbReference>
<dbReference type="EMBL" id="JANCYW010000014">
    <property type="protein sequence ID" value="KAK4537810.1"/>
    <property type="molecule type" value="Genomic_DNA"/>
</dbReference>
<dbReference type="Gene3D" id="3.40.50.300">
    <property type="entry name" value="P-loop containing nucleotide triphosphate hydrolases"/>
    <property type="match status" value="1"/>
</dbReference>
<evidence type="ECO:0000256" key="4">
    <source>
        <dbReference type="ARBA" id="ARBA00022801"/>
    </source>
</evidence>
<evidence type="ECO:0000256" key="8">
    <source>
        <dbReference type="ARBA" id="ARBA00023242"/>
    </source>
</evidence>
<evidence type="ECO:0000256" key="11">
    <source>
        <dbReference type="RuleBase" id="RU365012"/>
    </source>
</evidence>
<dbReference type="Pfam" id="PF14551">
    <property type="entry name" value="MCM_N"/>
    <property type="match status" value="1"/>
</dbReference>
<dbReference type="InterPro" id="IPR041562">
    <property type="entry name" value="MCM_lid"/>
</dbReference>
<name>A0AAV9J0G4_CYACA</name>
<keyword evidence="7 10" id="KW-0238">DNA-binding</keyword>
<dbReference type="EC" id="3.6.4.12" evidence="11"/>
<sequence>MATGMVSRAPTRPFAQVVDWEGGRNEAVGAALAGGILGRETAAAGVHRYAADVERMKTFLCHYREREPDADAEAVGEEGVSSWDAFRTPTASGPASGERLPKYLQRLQAIANRQLKVLEVEMDDFFYGHEEVLARKVQQNTKRYVEVISQAADAILATLQPTAAYEPDTLDLLMEQREQRERENEMAEQELFGSETLAPGTAVDPTRRIPDRLRRRYQVLLIPANGIKCARIRELRAEHIGQLAQVNGIVTRVFDVKPMVEVAVYVCDRCGNEVYQDVPGRQYMPLTLCPSEACQRSASGGGRLLPQYRAFKYSKYQEVRIQEPAQQVPVGSIPRTLAVHMRGELAHSCSAGDEVIISGIFLPMLLSGFRALKAGLLSDAYLEATHVEHQKRDYKQYQLQHDRDRTLQARIAELTADPQLYDRMARSIAPEIYGHDDVKKALLLQLVGAPHRHLSDGMRMRGDLHICLMGDPGVAKSQLLRYICNVAPRGVYTTGKGSSGVGLTAAVMRDPATGDMVLEGGALVMADEGIACIDEFDKMDESDRTSIHEVMEQQTVSIAKAGITTTLNARAAVLAAANPAYGRYNRRRTPAENINMPAALLSRFDLLFLMLDRPHADADLALARHITHVHRTGAAPDLGFEPLSPEMIRAFIAEARRCQPVVLRDLTAYVVDHYVALRAEELDAGTAAHGYTTARTLLSVLRLSQALARLRLAPHVTHDDVDEAVRLLHSSKQTLLDHGGGAGGPRGTAGVQDIDPTTRIYLIVRDYAANHGTQEVPIADIIGRVLQNGFTESEFRTALTEYTDINIWSVDPARTRISFTL</sequence>
<dbReference type="GO" id="GO:0005634">
    <property type="term" value="C:nucleus"/>
    <property type="evidence" value="ECO:0007669"/>
    <property type="project" value="UniProtKB-SubCell"/>
</dbReference>
<dbReference type="PANTHER" id="PTHR11630:SF26">
    <property type="entry name" value="DNA REPLICATION LICENSING FACTOR MCM7"/>
    <property type="match status" value="1"/>
</dbReference>
<dbReference type="PROSITE" id="PS00847">
    <property type="entry name" value="MCM_1"/>
    <property type="match status" value="1"/>
</dbReference>
<keyword evidence="9 11" id="KW-0131">Cell cycle</keyword>
<protein>
    <recommendedName>
        <fullName evidence="11">DNA replication licensing factor MCM7</fullName>
        <ecNumber evidence="11">3.6.4.12</ecNumber>
    </recommendedName>
</protein>
<evidence type="ECO:0000256" key="2">
    <source>
        <dbReference type="ARBA" id="ARBA00022705"/>
    </source>
</evidence>
<keyword evidence="4 11" id="KW-0378">Hydrolase</keyword>
<dbReference type="SMART" id="SM00382">
    <property type="entry name" value="AAA"/>
    <property type="match status" value="1"/>
</dbReference>
<dbReference type="InterPro" id="IPR033762">
    <property type="entry name" value="MCM_OB"/>
</dbReference>
<dbReference type="InterPro" id="IPR008050">
    <property type="entry name" value="MCM7"/>
</dbReference>
<dbReference type="InterPro" id="IPR031327">
    <property type="entry name" value="MCM"/>
</dbReference>